<reference evidence="1" key="1">
    <citation type="journal article" date="2023" name="G3 (Bethesda)">
        <title>A reference genome for the long-term kleptoplast-retaining sea slug Elysia crispata morphotype clarki.</title>
        <authorList>
            <person name="Eastman K.E."/>
            <person name="Pendleton A.L."/>
            <person name="Shaikh M.A."/>
            <person name="Suttiyut T."/>
            <person name="Ogas R."/>
            <person name="Tomko P."/>
            <person name="Gavelis G."/>
            <person name="Widhalm J.R."/>
            <person name="Wisecaver J.H."/>
        </authorList>
    </citation>
    <scope>NUCLEOTIDE SEQUENCE</scope>
    <source>
        <strain evidence="1">ECLA1</strain>
    </source>
</reference>
<protein>
    <submittedName>
        <fullName evidence="1">Uncharacterized protein</fullName>
    </submittedName>
</protein>
<evidence type="ECO:0000313" key="1">
    <source>
        <dbReference type="EMBL" id="KAK3763593.1"/>
    </source>
</evidence>
<accession>A0AAE0Z6F1</accession>
<sequence>MSLVAGALPSQQVLVDALGGPLRGGPLSEIIHQIRGQGSLVAPLTSPRNLITASIFYGYSVVLPWGSEFSP</sequence>
<comment type="caution">
    <text evidence="1">The sequence shown here is derived from an EMBL/GenBank/DDBJ whole genome shotgun (WGS) entry which is preliminary data.</text>
</comment>
<name>A0AAE0Z6F1_9GAST</name>
<gene>
    <name evidence="1" type="ORF">RRG08_057016</name>
</gene>
<evidence type="ECO:0000313" key="2">
    <source>
        <dbReference type="Proteomes" id="UP001283361"/>
    </source>
</evidence>
<organism evidence="1 2">
    <name type="scientific">Elysia crispata</name>
    <name type="common">lettuce slug</name>
    <dbReference type="NCBI Taxonomy" id="231223"/>
    <lineage>
        <taxon>Eukaryota</taxon>
        <taxon>Metazoa</taxon>
        <taxon>Spiralia</taxon>
        <taxon>Lophotrochozoa</taxon>
        <taxon>Mollusca</taxon>
        <taxon>Gastropoda</taxon>
        <taxon>Heterobranchia</taxon>
        <taxon>Euthyneura</taxon>
        <taxon>Panpulmonata</taxon>
        <taxon>Sacoglossa</taxon>
        <taxon>Placobranchoidea</taxon>
        <taxon>Plakobranchidae</taxon>
        <taxon>Elysia</taxon>
    </lineage>
</organism>
<keyword evidence="2" id="KW-1185">Reference proteome</keyword>
<dbReference type="AlphaFoldDB" id="A0AAE0Z6F1"/>
<dbReference type="Proteomes" id="UP001283361">
    <property type="component" value="Unassembled WGS sequence"/>
</dbReference>
<dbReference type="EMBL" id="JAWDGP010004530">
    <property type="protein sequence ID" value="KAK3763593.1"/>
    <property type="molecule type" value="Genomic_DNA"/>
</dbReference>
<proteinExistence type="predicted"/>